<dbReference type="CDD" id="cd00841">
    <property type="entry name" value="MPP_YfcE"/>
    <property type="match status" value="1"/>
</dbReference>
<evidence type="ECO:0000313" key="4">
    <source>
        <dbReference type="EMBL" id="KRM78438.1"/>
    </source>
</evidence>
<evidence type="ECO:0000256" key="2">
    <source>
        <dbReference type="RuleBase" id="RU362039"/>
    </source>
</evidence>
<dbReference type="InterPro" id="IPR029052">
    <property type="entry name" value="Metallo-depent_PP-like"/>
</dbReference>
<dbReference type="Proteomes" id="UP000051813">
    <property type="component" value="Unassembled WGS sequence"/>
</dbReference>
<comment type="caution">
    <text evidence="4">The sequence shown here is derived from an EMBL/GenBank/DDBJ whole genome shotgun (WGS) entry which is preliminary data.</text>
</comment>
<name>A0A0R2BRA3_9LACO</name>
<dbReference type="NCBIfam" id="TIGR00040">
    <property type="entry name" value="yfcE"/>
    <property type="match status" value="1"/>
</dbReference>
<protein>
    <recommendedName>
        <fullName evidence="2">Phosphoesterase</fullName>
        <ecNumber evidence="2">3.1.4.-</ecNumber>
    </recommendedName>
</protein>
<evidence type="ECO:0000259" key="3">
    <source>
        <dbReference type="Pfam" id="PF12850"/>
    </source>
</evidence>
<dbReference type="InterPro" id="IPR041802">
    <property type="entry name" value="MPP_YfcE"/>
</dbReference>
<dbReference type="GO" id="GO:0016787">
    <property type="term" value="F:hydrolase activity"/>
    <property type="evidence" value="ECO:0007669"/>
    <property type="project" value="UniProtKB-UniRule"/>
</dbReference>
<evidence type="ECO:0000313" key="5">
    <source>
        <dbReference type="Proteomes" id="UP000051813"/>
    </source>
</evidence>
<dbReference type="Pfam" id="PF12850">
    <property type="entry name" value="Metallophos_2"/>
    <property type="match status" value="1"/>
</dbReference>
<dbReference type="EC" id="3.1.4.-" evidence="2"/>
<dbReference type="STRING" id="1423738.FC84_GL000879"/>
<dbReference type="RefSeq" id="WP_057757359.1">
    <property type="nucleotide sequence ID" value="NZ_AYYK01000017.1"/>
</dbReference>
<dbReference type="PANTHER" id="PTHR11124">
    <property type="entry name" value="VACUOLAR SORTING PROTEIN VPS29"/>
    <property type="match status" value="1"/>
</dbReference>
<reference evidence="4 5" key="1">
    <citation type="journal article" date="2015" name="Genome Announc.">
        <title>Expanding the biotechnology potential of lactobacilli through comparative genomics of 213 strains and associated genera.</title>
        <authorList>
            <person name="Sun Z."/>
            <person name="Harris H.M."/>
            <person name="McCann A."/>
            <person name="Guo C."/>
            <person name="Argimon S."/>
            <person name="Zhang W."/>
            <person name="Yang X."/>
            <person name="Jeffery I.B."/>
            <person name="Cooney J.C."/>
            <person name="Kagawa T.F."/>
            <person name="Liu W."/>
            <person name="Song Y."/>
            <person name="Salvetti E."/>
            <person name="Wrobel A."/>
            <person name="Rasinkangas P."/>
            <person name="Parkhill J."/>
            <person name="Rea M.C."/>
            <person name="O'Sullivan O."/>
            <person name="Ritari J."/>
            <person name="Douillard F.P."/>
            <person name="Paul Ross R."/>
            <person name="Yang R."/>
            <person name="Briner A.E."/>
            <person name="Felis G.E."/>
            <person name="de Vos W.M."/>
            <person name="Barrangou R."/>
            <person name="Klaenhammer T.R."/>
            <person name="Caufield P.W."/>
            <person name="Cui Y."/>
            <person name="Zhang H."/>
            <person name="O'Toole P.W."/>
        </authorList>
    </citation>
    <scope>NUCLEOTIDE SEQUENCE [LARGE SCALE GENOMIC DNA]</scope>
    <source>
        <strain evidence="4 5">DSM 20335</strain>
    </source>
</reference>
<keyword evidence="2" id="KW-0479">Metal-binding</keyword>
<comment type="similarity">
    <text evidence="1 2">Belongs to the metallophosphoesterase superfamily. YfcE family.</text>
</comment>
<dbReference type="EMBL" id="AYYK01000017">
    <property type="protein sequence ID" value="KRM78438.1"/>
    <property type="molecule type" value="Genomic_DNA"/>
</dbReference>
<comment type="cofactor">
    <cofactor evidence="2">
        <name>a divalent metal cation</name>
        <dbReference type="ChEBI" id="CHEBI:60240"/>
    </cofactor>
</comment>
<accession>A0A0R2BRA3</accession>
<dbReference type="PATRIC" id="fig|1423738.3.peg.889"/>
<dbReference type="AlphaFoldDB" id="A0A0R2BRA3"/>
<dbReference type="OrthoDB" id="9800565at2"/>
<dbReference type="GO" id="GO:0046872">
    <property type="term" value="F:metal ion binding"/>
    <property type="evidence" value="ECO:0007669"/>
    <property type="project" value="UniProtKB-KW"/>
</dbReference>
<evidence type="ECO:0000256" key="1">
    <source>
        <dbReference type="ARBA" id="ARBA00008950"/>
    </source>
</evidence>
<dbReference type="Gene3D" id="3.60.21.10">
    <property type="match status" value="1"/>
</dbReference>
<sequence length="175" mass="19757">MKLLIVSDSHGDDQILQTLVEHYEGQVDALIHCGDSELSWTDPLRSHFIIVQGNMDFDQNFPLQETTTIADQKILVVHGHRYGVNFGLEQLSLLAQEQAANLVFYGHTHQLACVMDQGRLFLNPGSISQPRGRFVSLKGTYAIVEVADGQIQVQYYQRNLQPVPGLKLTFQQKEH</sequence>
<dbReference type="InterPro" id="IPR000979">
    <property type="entry name" value="Phosphodiesterase_MJ0936/Vps29"/>
</dbReference>
<gene>
    <name evidence="4" type="ORF">FC84_GL000879</name>
</gene>
<keyword evidence="5" id="KW-1185">Reference proteome</keyword>
<dbReference type="InterPro" id="IPR024654">
    <property type="entry name" value="Calcineurin-like_PHP_lpxH"/>
</dbReference>
<dbReference type="SUPFAM" id="SSF56300">
    <property type="entry name" value="Metallo-dependent phosphatases"/>
    <property type="match status" value="1"/>
</dbReference>
<organism evidence="4 5">
    <name type="scientific">Lapidilactobacillus dextrinicus DSM 20335</name>
    <dbReference type="NCBI Taxonomy" id="1423738"/>
    <lineage>
        <taxon>Bacteria</taxon>
        <taxon>Bacillati</taxon>
        <taxon>Bacillota</taxon>
        <taxon>Bacilli</taxon>
        <taxon>Lactobacillales</taxon>
        <taxon>Lactobacillaceae</taxon>
        <taxon>Lapidilactobacillus</taxon>
    </lineage>
</organism>
<proteinExistence type="inferred from homology"/>
<feature type="domain" description="Calcineurin-like phosphoesterase" evidence="3">
    <location>
        <begin position="1"/>
        <end position="148"/>
    </location>
</feature>